<accession>A0A194YSC5</accession>
<dbReference type="Gramene" id="KXG31143">
    <property type="protein sequence ID" value="KXG31143"/>
    <property type="gene ID" value="SORBI_3004G305300"/>
</dbReference>
<name>A0A194YSC5_SORBI</name>
<dbReference type="AlphaFoldDB" id="A0A194YSC5"/>
<keyword evidence="2" id="KW-1185">Reference proteome</keyword>
<dbReference type="InParanoid" id="A0A194YSC5"/>
<protein>
    <submittedName>
        <fullName evidence="1">Uncharacterized protein</fullName>
    </submittedName>
</protein>
<proteinExistence type="predicted"/>
<gene>
    <name evidence="1" type="ORF">SORBI_3004G305300</name>
</gene>
<dbReference type="Proteomes" id="UP000000768">
    <property type="component" value="Chromosome 4"/>
</dbReference>
<dbReference type="EMBL" id="CM000763">
    <property type="protein sequence ID" value="KXG31143.1"/>
    <property type="molecule type" value="Genomic_DNA"/>
</dbReference>
<reference evidence="2" key="2">
    <citation type="journal article" date="2018" name="Plant J.">
        <title>The Sorghum bicolor reference genome: improved assembly, gene annotations, a transcriptome atlas, and signatures of genome organization.</title>
        <authorList>
            <person name="McCormick R.F."/>
            <person name="Truong S.K."/>
            <person name="Sreedasyam A."/>
            <person name="Jenkins J."/>
            <person name="Shu S."/>
            <person name="Sims D."/>
            <person name="Kennedy M."/>
            <person name="Amirebrahimi M."/>
            <person name="Weers B.D."/>
            <person name="McKinley B."/>
            <person name="Mattison A."/>
            <person name="Morishige D.T."/>
            <person name="Grimwood J."/>
            <person name="Schmutz J."/>
            <person name="Mullet J.E."/>
        </authorList>
    </citation>
    <scope>NUCLEOTIDE SEQUENCE [LARGE SCALE GENOMIC DNA]</scope>
    <source>
        <strain evidence="2">cv. BTx623</strain>
    </source>
</reference>
<reference evidence="1 2" key="1">
    <citation type="journal article" date="2009" name="Nature">
        <title>The Sorghum bicolor genome and the diversification of grasses.</title>
        <authorList>
            <person name="Paterson A.H."/>
            <person name="Bowers J.E."/>
            <person name="Bruggmann R."/>
            <person name="Dubchak I."/>
            <person name="Grimwood J."/>
            <person name="Gundlach H."/>
            <person name="Haberer G."/>
            <person name="Hellsten U."/>
            <person name="Mitros T."/>
            <person name="Poliakov A."/>
            <person name="Schmutz J."/>
            <person name="Spannagl M."/>
            <person name="Tang H."/>
            <person name="Wang X."/>
            <person name="Wicker T."/>
            <person name="Bharti A.K."/>
            <person name="Chapman J."/>
            <person name="Feltus F.A."/>
            <person name="Gowik U."/>
            <person name="Grigoriev I.V."/>
            <person name="Lyons E."/>
            <person name="Maher C.A."/>
            <person name="Martis M."/>
            <person name="Narechania A."/>
            <person name="Otillar R.P."/>
            <person name="Penning B.W."/>
            <person name="Salamov A.A."/>
            <person name="Wang Y."/>
            <person name="Zhang L."/>
            <person name="Carpita N.C."/>
            <person name="Freeling M."/>
            <person name="Gingle A.R."/>
            <person name="Hash C.T."/>
            <person name="Keller B."/>
            <person name="Klein P."/>
            <person name="Kresovich S."/>
            <person name="McCann M.C."/>
            <person name="Ming R."/>
            <person name="Peterson D.G."/>
            <person name="Mehboob-ur-Rahman"/>
            <person name="Ware D."/>
            <person name="Westhoff P."/>
            <person name="Mayer K.F."/>
            <person name="Messing J."/>
            <person name="Rokhsar D.S."/>
        </authorList>
    </citation>
    <scope>NUCLEOTIDE SEQUENCE [LARGE SCALE GENOMIC DNA]</scope>
    <source>
        <strain evidence="2">cv. BTx623</strain>
    </source>
</reference>
<evidence type="ECO:0000313" key="2">
    <source>
        <dbReference type="Proteomes" id="UP000000768"/>
    </source>
</evidence>
<evidence type="ECO:0000313" key="1">
    <source>
        <dbReference type="EMBL" id="KXG31143.1"/>
    </source>
</evidence>
<organism evidence="1 2">
    <name type="scientific">Sorghum bicolor</name>
    <name type="common">Sorghum</name>
    <name type="synonym">Sorghum vulgare</name>
    <dbReference type="NCBI Taxonomy" id="4558"/>
    <lineage>
        <taxon>Eukaryota</taxon>
        <taxon>Viridiplantae</taxon>
        <taxon>Streptophyta</taxon>
        <taxon>Embryophyta</taxon>
        <taxon>Tracheophyta</taxon>
        <taxon>Spermatophyta</taxon>
        <taxon>Magnoliopsida</taxon>
        <taxon>Liliopsida</taxon>
        <taxon>Poales</taxon>
        <taxon>Poaceae</taxon>
        <taxon>PACMAD clade</taxon>
        <taxon>Panicoideae</taxon>
        <taxon>Andropogonodae</taxon>
        <taxon>Andropogoneae</taxon>
        <taxon>Sorghinae</taxon>
        <taxon>Sorghum</taxon>
    </lineage>
</organism>
<sequence length="78" mass="8719">MAGRTEAPAGVRRRTKRVRWYTALRPSAGPCHEVSTSENFTWARLMASDDPKLSIPRFLGMVRSRFSAGAKGTRLRPS</sequence>